<dbReference type="EMBL" id="QWGR01000002">
    <property type="protein sequence ID" value="RIJ49718.1"/>
    <property type="molecule type" value="Genomic_DNA"/>
</dbReference>
<dbReference type="OrthoDB" id="9794575at2"/>
<dbReference type="InterPro" id="IPR028098">
    <property type="entry name" value="Glyco_trans_4-like_N"/>
</dbReference>
<evidence type="ECO:0000313" key="4">
    <source>
        <dbReference type="Proteomes" id="UP000265926"/>
    </source>
</evidence>
<feature type="domain" description="Glycosyltransferase subfamily 4-like N-terminal" evidence="2">
    <location>
        <begin position="88"/>
        <end position="237"/>
    </location>
</feature>
<dbReference type="AlphaFoldDB" id="A0A399T1M4"/>
<evidence type="ECO:0000259" key="2">
    <source>
        <dbReference type="Pfam" id="PF13439"/>
    </source>
</evidence>
<evidence type="ECO:0000256" key="1">
    <source>
        <dbReference type="ARBA" id="ARBA00022679"/>
    </source>
</evidence>
<dbReference type="PANTHER" id="PTHR46401">
    <property type="entry name" value="GLYCOSYLTRANSFERASE WBBK-RELATED"/>
    <property type="match status" value="1"/>
</dbReference>
<sequence>MKKVLIVTYYWPPSGGPGVQRVLRFAKYLPQFGWQPIVLTVKNGDYPAVDNSLGNEIPKEVKVYKTLTIEPFTIYKWLTGKKKNAKIDTYILTNKKKSFFERFAHFIRMNIFIPDARIGWMSFAVKAGMKIIKEENIDVIYSCSPPHSLQLIANKLAKKSKLKWVADFRDPWMEFVTYQTMNPNSYPFRRNIKLQHKVFNNTDRIITTCDGFTRLINEKYQIPKEKIQTITNGFDAEFIDKVAPSENKKITLIHTGTLPKERIPYSLLKVLQSESYKNIELKFIGNISDEVKKEISKFNLQNIVVYNPYIPYQEVIAEIKSSTACILPIDNVPNNDLFIAGKLFDYLGCGIPVLGLGKKGCSVDNILRETGSGVLFDYDDVEGIKDFIEQRLKEKVLSGQNKNVKNYERKELSRRLAEIFDGLS</sequence>
<dbReference type="Proteomes" id="UP000265926">
    <property type="component" value="Unassembled WGS sequence"/>
</dbReference>
<comment type="caution">
    <text evidence="3">The sequence shown here is derived from an EMBL/GenBank/DDBJ whole genome shotgun (WGS) entry which is preliminary data.</text>
</comment>
<accession>A0A399T1M4</accession>
<dbReference type="GO" id="GO:0016757">
    <property type="term" value="F:glycosyltransferase activity"/>
    <property type="evidence" value="ECO:0007669"/>
    <property type="project" value="UniProtKB-ARBA"/>
</dbReference>
<dbReference type="GO" id="GO:0009103">
    <property type="term" value="P:lipopolysaccharide biosynthetic process"/>
    <property type="evidence" value="ECO:0007669"/>
    <property type="project" value="TreeGrafter"/>
</dbReference>
<keyword evidence="1" id="KW-0808">Transferase</keyword>
<protein>
    <recommendedName>
        <fullName evidence="2">Glycosyltransferase subfamily 4-like N-terminal domain-containing protein</fullName>
    </recommendedName>
</protein>
<dbReference type="PANTHER" id="PTHR46401:SF2">
    <property type="entry name" value="GLYCOSYLTRANSFERASE WBBK-RELATED"/>
    <property type="match status" value="1"/>
</dbReference>
<keyword evidence="4" id="KW-1185">Reference proteome</keyword>
<reference evidence="3 4" key="1">
    <citation type="submission" date="2018-08" db="EMBL/GenBank/DDBJ databases">
        <title>Pallidiluteibacterium maritimus gen. nov., sp. nov., isolated from coastal sediment.</title>
        <authorList>
            <person name="Zhou L.Y."/>
        </authorList>
    </citation>
    <scope>NUCLEOTIDE SEQUENCE [LARGE SCALE GENOMIC DNA]</scope>
    <source>
        <strain evidence="3 4">XSD2</strain>
    </source>
</reference>
<organism evidence="3 4">
    <name type="scientific">Maribellus luteus</name>
    <dbReference type="NCBI Taxonomy" id="2305463"/>
    <lineage>
        <taxon>Bacteria</taxon>
        <taxon>Pseudomonadati</taxon>
        <taxon>Bacteroidota</taxon>
        <taxon>Bacteroidia</taxon>
        <taxon>Marinilabiliales</taxon>
        <taxon>Prolixibacteraceae</taxon>
        <taxon>Maribellus</taxon>
    </lineage>
</organism>
<proteinExistence type="predicted"/>
<dbReference type="RefSeq" id="WP_119436406.1">
    <property type="nucleotide sequence ID" value="NZ_QWGR01000002.1"/>
</dbReference>
<dbReference type="Pfam" id="PF13439">
    <property type="entry name" value="Glyco_transf_4"/>
    <property type="match status" value="1"/>
</dbReference>
<gene>
    <name evidence="3" type="ORF">D1614_02965</name>
</gene>
<name>A0A399T1M4_9BACT</name>
<dbReference type="CDD" id="cd03794">
    <property type="entry name" value="GT4_WbuB-like"/>
    <property type="match status" value="1"/>
</dbReference>
<evidence type="ECO:0000313" key="3">
    <source>
        <dbReference type="EMBL" id="RIJ49718.1"/>
    </source>
</evidence>
<dbReference type="Gene3D" id="3.40.50.2000">
    <property type="entry name" value="Glycogen Phosphorylase B"/>
    <property type="match status" value="2"/>
</dbReference>
<dbReference type="SUPFAM" id="SSF53756">
    <property type="entry name" value="UDP-Glycosyltransferase/glycogen phosphorylase"/>
    <property type="match status" value="1"/>
</dbReference>